<accession>A0ABP0EQI7</accession>
<keyword evidence="6 12" id="KW-0479">Metal-binding</keyword>
<evidence type="ECO:0000256" key="6">
    <source>
        <dbReference type="ARBA" id="ARBA00022723"/>
    </source>
</evidence>
<dbReference type="PANTHER" id="PTHR30313">
    <property type="entry name" value="DNA PRIMASE"/>
    <property type="match status" value="1"/>
</dbReference>
<keyword evidence="17" id="KW-1185">Reference proteome</keyword>
<dbReference type="InterPro" id="IPR037068">
    <property type="entry name" value="DNA_primase_core_N_sf"/>
</dbReference>
<dbReference type="Gene3D" id="3.90.980.10">
    <property type="entry name" value="DNA primase, catalytic core, N-terminal domain"/>
    <property type="match status" value="1"/>
</dbReference>
<keyword evidence="8 12" id="KW-0862">Zinc</keyword>
<evidence type="ECO:0000256" key="2">
    <source>
        <dbReference type="ARBA" id="ARBA00022515"/>
    </source>
</evidence>
<dbReference type="InterPro" id="IPR002694">
    <property type="entry name" value="Znf_CHC2"/>
</dbReference>
<comment type="domain">
    <text evidence="12">Contains an N-terminal zinc-binding domain, a central core domain that contains the primase activity, and a C-terminal DnaB-binding domain.</text>
</comment>
<dbReference type="InterPro" id="IPR006295">
    <property type="entry name" value="DNA_primase_DnaG"/>
</dbReference>
<dbReference type="Gene3D" id="1.10.860.10">
    <property type="entry name" value="DNAb Helicase, Chain A"/>
    <property type="match status" value="1"/>
</dbReference>
<evidence type="ECO:0000256" key="13">
    <source>
        <dbReference type="PIRNR" id="PIRNR002811"/>
    </source>
</evidence>
<keyword evidence="3 12" id="KW-0808">Transferase</keyword>
<evidence type="ECO:0000256" key="3">
    <source>
        <dbReference type="ARBA" id="ARBA00022679"/>
    </source>
</evidence>
<evidence type="ECO:0000313" key="16">
    <source>
        <dbReference type="EMBL" id="CAK8053985.1"/>
    </source>
</evidence>
<dbReference type="NCBIfam" id="TIGR01391">
    <property type="entry name" value="dnaG"/>
    <property type="match status" value="1"/>
</dbReference>
<feature type="region of interest" description="Disordered" evidence="14">
    <location>
        <begin position="438"/>
        <end position="465"/>
    </location>
</feature>
<name>A0ABP0EQI7_9LACO</name>
<comment type="similarity">
    <text evidence="12 13">Belongs to the DnaG primase family.</text>
</comment>
<comment type="subunit">
    <text evidence="12">Monomer. Interacts with DnaB.</text>
</comment>
<reference evidence="16 17" key="1">
    <citation type="submission" date="2024-01" db="EMBL/GenBank/DDBJ databases">
        <authorList>
            <person name="Botero Cardona J."/>
        </authorList>
    </citation>
    <scope>NUCLEOTIDE SEQUENCE [LARGE SCALE GENOMIC DNA]</scope>
    <source>
        <strain evidence="16 17">LMG 33000</strain>
    </source>
</reference>
<dbReference type="EMBL" id="CAWVOH010000001">
    <property type="protein sequence ID" value="CAK8053985.1"/>
    <property type="molecule type" value="Genomic_DNA"/>
</dbReference>
<sequence length="619" mass="69796">MAERIPTAVIDEVRQKVNIVDVIGQYTQLSKRGREWNGSCPFHEDRRPSLFVDDKKQVFHCFSCGRSGTVFSFIMEKEGLSYPEAVIKLAQEAGISIDQRYTSGGSNEYGQRFAKVFELYTAAQRLYQHILLNTTAGEEALKYLEEKRGLDQATIQKYGIGYVPEDNAFLHYVEEQNIDSKLRDESNLFLTNDSGQTRDRFARRVVWPIANAQGQVVGFSGRTLDPDNQIKYMNSPESSFFNKSQLLYHFDQAKSSIRTTKTAMILEGFMDVISANLAGEEIGVATMGTALTAYHVRQLARIAQKILLLYDGDEAGQKAAKRSIALINEEAPKVEIGIVVLPDDLDPDEMRLQRGLPALQKAMEQGVLTPTEFLVQAARTGRNLSNQAQYLDFLKEILPILKKAGPIEQETQLNRLTEEFGTSKEALKAQLAEVVLPKNPPASREGGGGNQYRSQPMPAIEDTPDLSDITAEDSVTRIEQAERGLIMAMIKSPAVMSHVKSLPDFTFVHPDYQLIMMLIEVYQSTVGGDFNLASFMDFIQKPELNQKLIRIDQEYGDLAVQREAVDDYLNIIMKEAPFDQAVENLRQGIRIAKQQHDDARLIELTTELIKLKRQQQKRR</sequence>
<evidence type="ECO:0000256" key="7">
    <source>
        <dbReference type="ARBA" id="ARBA00022771"/>
    </source>
</evidence>
<evidence type="ECO:0000256" key="1">
    <source>
        <dbReference type="ARBA" id="ARBA00022478"/>
    </source>
</evidence>
<evidence type="ECO:0000259" key="15">
    <source>
        <dbReference type="PROSITE" id="PS50880"/>
    </source>
</evidence>
<dbReference type="SUPFAM" id="SSF56731">
    <property type="entry name" value="DNA primase core"/>
    <property type="match status" value="1"/>
</dbReference>
<dbReference type="Pfam" id="PF10410">
    <property type="entry name" value="DnaB_bind"/>
    <property type="match status" value="1"/>
</dbReference>
<comment type="cofactor">
    <cofactor evidence="12 13">
        <name>Zn(2+)</name>
        <dbReference type="ChEBI" id="CHEBI:29105"/>
    </cofactor>
    <text evidence="12 13">Binds 1 zinc ion per monomer.</text>
</comment>
<dbReference type="PIRSF" id="PIRSF002811">
    <property type="entry name" value="DnaG"/>
    <property type="match status" value="1"/>
</dbReference>
<dbReference type="InterPro" id="IPR006171">
    <property type="entry name" value="TOPRIM_dom"/>
</dbReference>
<keyword evidence="1 12" id="KW-0240">DNA-directed RNA polymerase</keyword>
<dbReference type="InterPro" id="IPR013264">
    <property type="entry name" value="DNAG_N"/>
</dbReference>
<keyword evidence="4 12" id="KW-0548">Nucleotidyltransferase</keyword>
<dbReference type="InterPro" id="IPR030846">
    <property type="entry name" value="DnaG_bac"/>
</dbReference>
<evidence type="ECO:0000256" key="12">
    <source>
        <dbReference type="HAMAP-Rule" id="MF_00974"/>
    </source>
</evidence>
<evidence type="ECO:0000256" key="5">
    <source>
        <dbReference type="ARBA" id="ARBA00022705"/>
    </source>
</evidence>
<gene>
    <name evidence="12" type="primary">dnaG</name>
    <name evidence="16" type="ORF">R54876_GBNLAHCA_00544</name>
</gene>
<keyword evidence="11 12" id="KW-0804">Transcription</keyword>
<evidence type="ECO:0000256" key="11">
    <source>
        <dbReference type="ARBA" id="ARBA00023163"/>
    </source>
</evidence>
<dbReference type="PANTHER" id="PTHR30313:SF2">
    <property type="entry name" value="DNA PRIMASE"/>
    <property type="match status" value="1"/>
</dbReference>
<protein>
    <recommendedName>
        <fullName evidence="12 13">DNA primase</fullName>
        <ecNumber evidence="12">2.7.7.101</ecNumber>
    </recommendedName>
</protein>
<keyword evidence="5 12" id="KW-0235">DNA replication</keyword>
<dbReference type="SMART" id="SM00493">
    <property type="entry name" value="TOPRIM"/>
    <property type="match status" value="1"/>
</dbReference>
<dbReference type="EC" id="2.7.7.101" evidence="12"/>
<dbReference type="Gene3D" id="3.90.580.10">
    <property type="entry name" value="Zinc finger, CHC2-type domain"/>
    <property type="match status" value="1"/>
</dbReference>
<keyword evidence="7 12" id="KW-0863">Zinc-finger</keyword>
<dbReference type="Pfam" id="PF13155">
    <property type="entry name" value="Toprim_2"/>
    <property type="match status" value="1"/>
</dbReference>
<evidence type="ECO:0000256" key="4">
    <source>
        <dbReference type="ARBA" id="ARBA00022695"/>
    </source>
</evidence>
<dbReference type="RefSeq" id="WP_349641530.1">
    <property type="nucleotide sequence ID" value="NZ_CAWVOH010000001.1"/>
</dbReference>
<dbReference type="SUPFAM" id="SSF57783">
    <property type="entry name" value="Zinc beta-ribbon"/>
    <property type="match status" value="1"/>
</dbReference>
<evidence type="ECO:0000256" key="14">
    <source>
        <dbReference type="SAM" id="MobiDB-lite"/>
    </source>
</evidence>
<dbReference type="Proteomes" id="UP001314241">
    <property type="component" value="Unassembled WGS sequence"/>
</dbReference>
<keyword evidence="10 12" id="KW-0238">DNA-binding</keyword>
<dbReference type="InterPro" id="IPR036977">
    <property type="entry name" value="DNA_primase_Znf_CHC2"/>
</dbReference>
<dbReference type="InterPro" id="IPR019475">
    <property type="entry name" value="DNA_primase_DnaB-bd"/>
</dbReference>
<proteinExistence type="inferred from homology"/>
<comment type="function">
    <text evidence="12 13">RNA polymerase that catalyzes the synthesis of short RNA molecules used as primers for DNA polymerase during DNA replication.</text>
</comment>
<evidence type="ECO:0000256" key="10">
    <source>
        <dbReference type="ARBA" id="ARBA00023125"/>
    </source>
</evidence>
<dbReference type="SMART" id="SM00400">
    <property type="entry name" value="ZnF_CHCC"/>
    <property type="match status" value="1"/>
</dbReference>
<keyword evidence="9" id="KW-0460">Magnesium</keyword>
<dbReference type="Gene3D" id="3.40.1360.10">
    <property type="match status" value="1"/>
</dbReference>
<feature type="zinc finger region" description="CHC2-type" evidence="12">
    <location>
        <begin position="40"/>
        <end position="64"/>
    </location>
</feature>
<comment type="catalytic activity">
    <reaction evidence="12">
        <text>ssDNA + n NTP = ssDNA/pppN(pN)n-1 hybrid + (n-1) diphosphate.</text>
        <dbReference type="EC" id="2.7.7.101"/>
    </reaction>
</comment>
<dbReference type="PROSITE" id="PS50880">
    <property type="entry name" value="TOPRIM"/>
    <property type="match status" value="1"/>
</dbReference>
<comment type="caution">
    <text evidence="16">The sequence shown here is derived from an EMBL/GenBank/DDBJ whole genome shotgun (WGS) entry which is preliminary data.</text>
</comment>
<dbReference type="CDD" id="cd03364">
    <property type="entry name" value="TOPRIM_DnaG_primases"/>
    <property type="match status" value="1"/>
</dbReference>
<dbReference type="InterPro" id="IPR050219">
    <property type="entry name" value="DnaG_primase"/>
</dbReference>
<dbReference type="HAMAP" id="MF_00974">
    <property type="entry name" value="DNA_primase_DnaG"/>
    <property type="match status" value="1"/>
</dbReference>
<dbReference type="Pfam" id="PF01807">
    <property type="entry name" value="Zn_ribbon_DnaG"/>
    <property type="match status" value="1"/>
</dbReference>
<feature type="domain" description="Toprim" evidence="15">
    <location>
        <begin position="261"/>
        <end position="342"/>
    </location>
</feature>
<dbReference type="InterPro" id="IPR034151">
    <property type="entry name" value="TOPRIM_DnaG_bac"/>
</dbReference>
<keyword evidence="2 12" id="KW-0639">Primosome</keyword>
<dbReference type="InterPro" id="IPR016136">
    <property type="entry name" value="DNA_helicase_N/primase_C"/>
</dbReference>
<evidence type="ECO:0000313" key="17">
    <source>
        <dbReference type="Proteomes" id="UP001314241"/>
    </source>
</evidence>
<evidence type="ECO:0000256" key="9">
    <source>
        <dbReference type="ARBA" id="ARBA00022842"/>
    </source>
</evidence>
<evidence type="ECO:0000256" key="8">
    <source>
        <dbReference type="ARBA" id="ARBA00022833"/>
    </source>
</evidence>
<dbReference type="Pfam" id="PF08275">
    <property type="entry name" value="DNAG_N"/>
    <property type="match status" value="1"/>
</dbReference>
<organism evidence="16 17">
    <name type="scientific">Eupransor demetentiae</name>
    <dbReference type="NCBI Taxonomy" id="3109584"/>
    <lineage>
        <taxon>Bacteria</taxon>
        <taxon>Bacillati</taxon>
        <taxon>Bacillota</taxon>
        <taxon>Bacilli</taxon>
        <taxon>Lactobacillales</taxon>
        <taxon>Lactobacillaceae</taxon>
        <taxon>Eupransor</taxon>
    </lineage>
</organism>